<proteinExistence type="inferred from homology"/>
<protein>
    <submittedName>
        <fullName evidence="6">GFA family protein</fullName>
    </submittedName>
</protein>
<feature type="domain" description="CENP-V/GFA" evidence="5">
    <location>
        <begin position="2"/>
        <end position="119"/>
    </location>
</feature>
<organism evidence="6 7">
    <name type="scientific">Ferrimonas pelagia</name>
    <dbReference type="NCBI Taxonomy" id="1177826"/>
    <lineage>
        <taxon>Bacteria</taxon>
        <taxon>Pseudomonadati</taxon>
        <taxon>Pseudomonadota</taxon>
        <taxon>Gammaproteobacteria</taxon>
        <taxon>Alteromonadales</taxon>
        <taxon>Ferrimonadaceae</taxon>
        <taxon>Ferrimonas</taxon>
    </lineage>
</organism>
<gene>
    <name evidence="6" type="ORF">GCM10023333_42120</name>
</gene>
<dbReference type="PROSITE" id="PS51891">
    <property type="entry name" value="CENP_V_GFA"/>
    <property type="match status" value="1"/>
</dbReference>
<comment type="similarity">
    <text evidence="1">Belongs to the Gfa family.</text>
</comment>
<sequence>MHNGSCLCGAIRFEVTAALGSADVCHCQQCRKWTGHFLPSVEVARGSLVIDGADQLSWYASSDKVRRGFCGQCGSSLFFDPLDQSKHDWVAIALGAFDTPLTQCVARHIFVSEKGDYYEIDDGLPQNAR</sequence>
<reference evidence="7" key="1">
    <citation type="journal article" date="2019" name="Int. J. Syst. Evol. Microbiol.">
        <title>The Global Catalogue of Microorganisms (GCM) 10K type strain sequencing project: providing services to taxonomists for standard genome sequencing and annotation.</title>
        <authorList>
            <consortium name="The Broad Institute Genomics Platform"/>
            <consortium name="The Broad Institute Genome Sequencing Center for Infectious Disease"/>
            <person name="Wu L."/>
            <person name="Ma J."/>
        </authorList>
    </citation>
    <scope>NUCLEOTIDE SEQUENCE [LARGE SCALE GENOMIC DNA]</scope>
    <source>
        <strain evidence="7">JCM 18401</strain>
    </source>
</reference>
<dbReference type="EMBL" id="BAABJZ010000107">
    <property type="protein sequence ID" value="GAA4903457.1"/>
    <property type="molecule type" value="Genomic_DNA"/>
</dbReference>
<evidence type="ECO:0000259" key="5">
    <source>
        <dbReference type="PROSITE" id="PS51891"/>
    </source>
</evidence>
<accession>A0ABP9FI22</accession>
<evidence type="ECO:0000313" key="6">
    <source>
        <dbReference type="EMBL" id="GAA4903457.1"/>
    </source>
</evidence>
<dbReference type="PANTHER" id="PTHR33337">
    <property type="entry name" value="GFA DOMAIN-CONTAINING PROTEIN"/>
    <property type="match status" value="1"/>
</dbReference>
<keyword evidence="4" id="KW-0456">Lyase</keyword>
<dbReference type="RefSeq" id="WP_345337501.1">
    <property type="nucleotide sequence ID" value="NZ_BAABJZ010000107.1"/>
</dbReference>
<evidence type="ECO:0000256" key="3">
    <source>
        <dbReference type="ARBA" id="ARBA00022833"/>
    </source>
</evidence>
<dbReference type="InterPro" id="IPR006913">
    <property type="entry name" value="CENP-V/GFA"/>
</dbReference>
<dbReference type="PANTHER" id="PTHR33337:SF40">
    <property type="entry name" value="CENP-V_GFA DOMAIN-CONTAINING PROTEIN-RELATED"/>
    <property type="match status" value="1"/>
</dbReference>
<evidence type="ECO:0000256" key="2">
    <source>
        <dbReference type="ARBA" id="ARBA00022723"/>
    </source>
</evidence>
<keyword evidence="7" id="KW-1185">Reference proteome</keyword>
<evidence type="ECO:0000313" key="7">
    <source>
        <dbReference type="Proteomes" id="UP001499988"/>
    </source>
</evidence>
<evidence type="ECO:0000256" key="4">
    <source>
        <dbReference type="ARBA" id="ARBA00023239"/>
    </source>
</evidence>
<dbReference type="Proteomes" id="UP001499988">
    <property type="component" value="Unassembled WGS sequence"/>
</dbReference>
<comment type="caution">
    <text evidence="6">The sequence shown here is derived from an EMBL/GenBank/DDBJ whole genome shotgun (WGS) entry which is preliminary data.</text>
</comment>
<keyword evidence="3" id="KW-0862">Zinc</keyword>
<evidence type="ECO:0000256" key="1">
    <source>
        <dbReference type="ARBA" id="ARBA00005495"/>
    </source>
</evidence>
<dbReference type="SUPFAM" id="SSF51316">
    <property type="entry name" value="Mss4-like"/>
    <property type="match status" value="1"/>
</dbReference>
<dbReference type="Gene3D" id="3.90.1590.10">
    <property type="entry name" value="glutathione-dependent formaldehyde- activating enzyme (gfa)"/>
    <property type="match status" value="1"/>
</dbReference>
<dbReference type="Pfam" id="PF04828">
    <property type="entry name" value="GFA"/>
    <property type="match status" value="1"/>
</dbReference>
<dbReference type="InterPro" id="IPR011057">
    <property type="entry name" value="Mss4-like_sf"/>
</dbReference>
<name>A0ABP9FI22_9GAMM</name>
<keyword evidence="2" id="KW-0479">Metal-binding</keyword>